<evidence type="ECO:0000259" key="4">
    <source>
        <dbReference type="SMART" id="SM00895"/>
    </source>
</evidence>
<dbReference type="InterPro" id="IPR008920">
    <property type="entry name" value="TF_FadR/GntR_C"/>
</dbReference>
<dbReference type="Gene3D" id="1.10.10.10">
    <property type="entry name" value="Winged helix-like DNA-binding domain superfamily/Winged helix DNA-binding domain"/>
    <property type="match status" value="2"/>
</dbReference>
<dbReference type="InterPro" id="IPR036388">
    <property type="entry name" value="WH-like_DNA-bd_sf"/>
</dbReference>
<keyword evidence="2" id="KW-0238">DNA-binding</keyword>
<keyword evidence="6" id="KW-1185">Reference proteome</keyword>
<dbReference type="Pfam" id="PF13730">
    <property type="entry name" value="HTH_36"/>
    <property type="match status" value="1"/>
</dbReference>
<dbReference type="SUPFAM" id="SSF46785">
    <property type="entry name" value="Winged helix' DNA-binding domain"/>
    <property type="match status" value="2"/>
</dbReference>
<evidence type="ECO:0000256" key="2">
    <source>
        <dbReference type="ARBA" id="ARBA00023125"/>
    </source>
</evidence>
<dbReference type="RefSeq" id="WP_348398246.1">
    <property type="nucleotide sequence ID" value="NZ_CP136600.1"/>
</dbReference>
<keyword evidence="1" id="KW-0805">Transcription regulation</keyword>
<evidence type="ECO:0000313" key="5">
    <source>
        <dbReference type="EMBL" id="WOH39480.1"/>
    </source>
</evidence>
<dbReference type="SMART" id="SM00895">
    <property type="entry name" value="FCD"/>
    <property type="match status" value="1"/>
</dbReference>
<gene>
    <name evidence="5" type="ORF">RI844_09695</name>
</gene>
<evidence type="ECO:0000256" key="1">
    <source>
        <dbReference type="ARBA" id="ARBA00023015"/>
    </source>
</evidence>
<dbReference type="InterPro" id="IPR036390">
    <property type="entry name" value="WH_DNA-bd_sf"/>
</dbReference>
<dbReference type="Gene3D" id="1.20.120.530">
    <property type="entry name" value="GntR ligand-binding domain-like"/>
    <property type="match status" value="1"/>
</dbReference>
<dbReference type="EMBL" id="CP136600">
    <property type="protein sequence ID" value="WOH39480.1"/>
    <property type="molecule type" value="Genomic_DNA"/>
</dbReference>
<dbReference type="Proteomes" id="UP001301442">
    <property type="component" value="Chromosome"/>
</dbReference>
<evidence type="ECO:0000313" key="6">
    <source>
        <dbReference type="Proteomes" id="UP001301442"/>
    </source>
</evidence>
<proteinExistence type="predicted"/>
<dbReference type="InterPro" id="IPR000524">
    <property type="entry name" value="Tscrpt_reg_HTH_GntR"/>
</dbReference>
<dbReference type="PRINTS" id="PR00035">
    <property type="entry name" value="HTHGNTR"/>
</dbReference>
<accession>A0ABZ0GUJ9</accession>
<reference evidence="5 6" key="1">
    <citation type="submission" date="2023-09" db="EMBL/GenBank/DDBJ databases">
        <authorList>
            <person name="Qi X."/>
        </authorList>
    </citation>
    <scope>NUCLEOTIDE SEQUENCE [LARGE SCALE GENOMIC DNA]</scope>
    <source>
        <strain evidence="5 6">S1-1</strain>
    </source>
</reference>
<protein>
    <submittedName>
        <fullName evidence="5">GntR family transcriptional regulator</fullName>
    </submittedName>
</protein>
<dbReference type="SUPFAM" id="SSF48008">
    <property type="entry name" value="GntR ligand-binding domain-like"/>
    <property type="match status" value="1"/>
</dbReference>
<dbReference type="InterPro" id="IPR011711">
    <property type="entry name" value="GntR_C"/>
</dbReference>
<name>A0ABZ0GUJ9_9GAMM</name>
<evidence type="ECO:0000256" key="3">
    <source>
        <dbReference type="ARBA" id="ARBA00023163"/>
    </source>
</evidence>
<dbReference type="Pfam" id="PF07729">
    <property type="entry name" value="FCD"/>
    <property type="match status" value="1"/>
</dbReference>
<feature type="domain" description="GntR C-terminal" evidence="4">
    <location>
        <begin position="159"/>
        <end position="287"/>
    </location>
</feature>
<dbReference type="PANTHER" id="PTHR43537:SF51">
    <property type="entry name" value="HTH-TYPE TRANSCRIPTIONAL REGULATOR LGOR-RELATED"/>
    <property type="match status" value="1"/>
</dbReference>
<keyword evidence="3" id="KW-0804">Transcription</keyword>
<sequence>MSVQSHLIQETVNGILATLVDFAEGSSVFLKDNTLAKKLNVSRTTIRTALLELEKKGIVSIDGSQKQVLRASQASDYFDTSNSVSSKEEIIEKYFLDLIHHGKLLPGDKFSELELAKSSGCNTITVREFLIKFSRFGLIDKNPRAKWQMVEFDEKFALELIEFRRILEMSSITKLLATPKDDGVWQELSTLLDQHNEVLADVENRYTELSELDRKFHYIVQRASENRFFMQFFDVVSLICHYHYQWNKGDEFERNVVALKEHVEIITQLLAHNTSGVLTAMETHLNSAKRTLLRSAHGLEEVA</sequence>
<organism evidence="5 6">
    <name type="scientific">Thalassotalea fonticola</name>
    <dbReference type="NCBI Taxonomy" id="3065649"/>
    <lineage>
        <taxon>Bacteria</taxon>
        <taxon>Pseudomonadati</taxon>
        <taxon>Pseudomonadota</taxon>
        <taxon>Gammaproteobacteria</taxon>
        <taxon>Alteromonadales</taxon>
        <taxon>Colwelliaceae</taxon>
        <taxon>Thalassotalea</taxon>
    </lineage>
</organism>
<dbReference type="PANTHER" id="PTHR43537">
    <property type="entry name" value="TRANSCRIPTIONAL REGULATOR, GNTR FAMILY"/>
    <property type="match status" value="1"/>
</dbReference>